<feature type="region of interest" description="Disordered" evidence="7">
    <location>
        <begin position="853"/>
        <end position="931"/>
    </location>
</feature>
<evidence type="ECO:0008006" key="12">
    <source>
        <dbReference type="Google" id="ProtNLM"/>
    </source>
</evidence>
<keyword evidence="11" id="KW-1185">Reference proteome</keyword>
<dbReference type="InterPro" id="IPR021109">
    <property type="entry name" value="Peptidase_aspartic_dom_sf"/>
</dbReference>
<dbReference type="SUPFAM" id="SSF57756">
    <property type="entry name" value="Retrovirus zinc finger-like domains"/>
    <property type="match status" value="1"/>
</dbReference>
<dbReference type="GO" id="GO:0008270">
    <property type="term" value="F:zinc ion binding"/>
    <property type="evidence" value="ECO:0007669"/>
    <property type="project" value="UniProtKB-KW"/>
</dbReference>
<proteinExistence type="predicted"/>
<dbReference type="SUPFAM" id="SSF53098">
    <property type="entry name" value="Ribonuclease H-like"/>
    <property type="match status" value="1"/>
</dbReference>
<dbReference type="PANTHER" id="PTHR37984:SF5">
    <property type="entry name" value="PROTEIN NYNRIN-LIKE"/>
    <property type="match status" value="1"/>
</dbReference>
<keyword evidence="6" id="KW-0862">Zinc</keyword>
<dbReference type="InterPro" id="IPR001878">
    <property type="entry name" value="Znf_CCHC"/>
</dbReference>
<keyword evidence="4" id="KW-0255">Endonuclease</keyword>
<dbReference type="GO" id="GO:0003676">
    <property type="term" value="F:nucleic acid binding"/>
    <property type="evidence" value="ECO:0007669"/>
    <property type="project" value="InterPro"/>
</dbReference>
<evidence type="ECO:0000313" key="10">
    <source>
        <dbReference type="EMBL" id="KAF7689310.1"/>
    </source>
</evidence>
<accession>A0A8T0ABE4</accession>
<sequence>MPVIIKGTESVYTPWSFMDLTGLINRLPNICEGAQRWITRFEEQTMGQMLAMGDIKAILTQSLGKAKMIKILDQAQLGDVGKDQKYDLWTFGAKRKDVWNALRSAYPTQSDLTKVENLKMNEKEELRPSFLNYRTITLFKIMLKRALPSEVQEKLESVVGLNALPWAAFQANVTHAVEMYRKKKEANKQAAEDLITLLHKAQLGEIAWSKQENQEKRKEEKSSAKQAAVMMVLTNAQQDSAGQTIPDPGNQQLMPVGQPMMAYPTNHQYPPQNRGWGQGRGRGRGMFQSRNYQPPRGGRCWNCQDSNHMMRNCPYPIRQQQGATFTSIGKEGSKLPLSRKAVKTVGFSGKTQTLHFTEPQDITVEGITIQAPLLYSPDTPANLLGRDVLCKLGAKIFCGPTGVWVELPEILAQQCVMVERKIEQQTLDKVYWLELDGTSSEIHKLYDHLKTWFTNMRPDCVETRKPWHCTMRYDEGGQDEEYETLWGEHVEGNQYSLKAENVILGPQGIAATVQLPDHIAQWYSFENSVPHVSLMIGQNFKSKDLGPMVREATMMLPKALAIVKYKAHKSDGEMVSRGNAAADEAAKSAAVEEDCVKVMVQDEEHEEVQGQVREEDLGEYQDVASGEEKERWKKRGAVQDPNTGLWRSVDGVWVAPLALLPRLIAESHGSQGLVERANGVLKEKIAKICASTDLNWVQALPLALMKMRSQTNRNTHLTPHELLTGRPMPVAFTQGPYTGSSLDQLEADMSSYCKHLTQIHRTLYSQVCEAAHGAPVDEPLQQVQPGDYVYIKVFKRKHWSEPRREGPFKVVLATPTAVKVEGKEYWYHLNHCCRAAVKEPQWRKSQAELAHCAHSDDSEDDDGAGPAQDRGPAYKTRAKTKQPQPVEGELKAGCSYEVDSRPPHDTLDSDKVEETVQRLLGNEEDTVTPPAQFGTLNLQDLVNLDIDLPVEP</sequence>
<protein>
    <recommendedName>
        <fullName evidence="12">Integrase catalytic domain-containing protein</fullName>
    </recommendedName>
</protein>
<feature type="compositionally biased region" description="Basic and acidic residues" evidence="7">
    <location>
        <begin position="898"/>
        <end position="916"/>
    </location>
</feature>
<evidence type="ECO:0000256" key="3">
    <source>
        <dbReference type="ARBA" id="ARBA00022722"/>
    </source>
</evidence>
<evidence type="ECO:0000259" key="9">
    <source>
        <dbReference type="PROSITE" id="PS50175"/>
    </source>
</evidence>
<evidence type="ECO:0000256" key="1">
    <source>
        <dbReference type="ARBA" id="ARBA00022679"/>
    </source>
</evidence>
<feature type="domain" description="Peptidase A2" evidence="9">
    <location>
        <begin position="322"/>
        <end position="388"/>
    </location>
</feature>
<dbReference type="InterPro" id="IPR036875">
    <property type="entry name" value="Znf_CCHC_sf"/>
</dbReference>
<dbReference type="Gene3D" id="2.40.70.10">
    <property type="entry name" value="Acid Proteases"/>
    <property type="match status" value="1"/>
</dbReference>
<dbReference type="InterPro" id="IPR012337">
    <property type="entry name" value="RNaseH-like_sf"/>
</dbReference>
<keyword evidence="2" id="KW-0548">Nucleotidyltransferase</keyword>
<gene>
    <name evidence="10" type="ORF">HF521_012663</name>
</gene>
<dbReference type="Gene3D" id="2.30.30.850">
    <property type="match status" value="1"/>
</dbReference>
<evidence type="ECO:0000256" key="4">
    <source>
        <dbReference type="ARBA" id="ARBA00022759"/>
    </source>
</evidence>
<reference evidence="10" key="1">
    <citation type="submission" date="2020-08" db="EMBL/GenBank/DDBJ databases">
        <title>Chromosome-level assembly of Southern catfish (Silurus meridionalis) provides insights into visual adaptation to the nocturnal and benthic lifestyles.</title>
        <authorList>
            <person name="Zhang Y."/>
            <person name="Wang D."/>
            <person name="Peng Z."/>
        </authorList>
    </citation>
    <scope>NUCLEOTIDE SEQUENCE</scope>
    <source>
        <strain evidence="10">SWU-2019-XX</strain>
        <tissue evidence="10">Muscle</tissue>
    </source>
</reference>
<organism evidence="10 11">
    <name type="scientific">Silurus meridionalis</name>
    <name type="common">Southern catfish</name>
    <name type="synonym">Silurus soldatovi meridionalis</name>
    <dbReference type="NCBI Taxonomy" id="175797"/>
    <lineage>
        <taxon>Eukaryota</taxon>
        <taxon>Metazoa</taxon>
        <taxon>Chordata</taxon>
        <taxon>Craniata</taxon>
        <taxon>Vertebrata</taxon>
        <taxon>Euteleostomi</taxon>
        <taxon>Actinopterygii</taxon>
        <taxon>Neopterygii</taxon>
        <taxon>Teleostei</taxon>
        <taxon>Ostariophysi</taxon>
        <taxon>Siluriformes</taxon>
        <taxon>Siluridae</taxon>
        <taxon>Silurus</taxon>
    </lineage>
</organism>
<dbReference type="Pfam" id="PF18697">
    <property type="entry name" value="MLVIN_C"/>
    <property type="match status" value="1"/>
</dbReference>
<dbReference type="GO" id="GO:0016779">
    <property type="term" value="F:nucleotidyltransferase activity"/>
    <property type="evidence" value="ECO:0007669"/>
    <property type="project" value="UniProtKB-KW"/>
</dbReference>
<keyword evidence="3" id="KW-0540">Nuclease</keyword>
<comment type="caution">
    <text evidence="10">The sequence shown here is derived from an EMBL/GenBank/DDBJ whole genome shotgun (WGS) entry which is preliminary data.</text>
</comment>
<evidence type="ECO:0000256" key="2">
    <source>
        <dbReference type="ARBA" id="ARBA00022695"/>
    </source>
</evidence>
<dbReference type="PROSITE" id="PS50158">
    <property type="entry name" value="ZF_CCHC"/>
    <property type="match status" value="1"/>
</dbReference>
<dbReference type="PANTHER" id="PTHR37984">
    <property type="entry name" value="PROTEIN CBG26694"/>
    <property type="match status" value="1"/>
</dbReference>
<dbReference type="AlphaFoldDB" id="A0A8T0ABE4"/>
<keyword evidence="6" id="KW-0863">Zinc-finger</keyword>
<dbReference type="GO" id="GO:0004519">
    <property type="term" value="F:endonuclease activity"/>
    <property type="evidence" value="ECO:0007669"/>
    <property type="project" value="UniProtKB-KW"/>
</dbReference>
<keyword evidence="5" id="KW-0378">Hydrolase</keyword>
<keyword evidence="6" id="KW-0479">Metal-binding</keyword>
<dbReference type="EMBL" id="JABFDY010000024">
    <property type="protein sequence ID" value="KAF7689310.1"/>
    <property type="molecule type" value="Genomic_DNA"/>
</dbReference>
<feature type="domain" description="CCHC-type" evidence="8">
    <location>
        <begin position="299"/>
        <end position="314"/>
    </location>
</feature>
<dbReference type="InterPro" id="IPR040643">
    <property type="entry name" value="MLVIN_C"/>
</dbReference>
<dbReference type="GO" id="GO:0006508">
    <property type="term" value="P:proteolysis"/>
    <property type="evidence" value="ECO:0007669"/>
    <property type="project" value="InterPro"/>
</dbReference>
<dbReference type="InterPro" id="IPR036397">
    <property type="entry name" value="RNaseH_sf"/>
</dbReference>
<dbReference type="PROSITE" id="PS50175">
    <property type="entry name" value="ASP_PROT_RETROV"/>
    <property type="match status" value="1"/>
</dbReference>
<dbReference type="GO" id="GO:0004190">
    <property type="term" value="F:aspartic-type endopeptidase activity"/>
    <property type="evidence" value="ECO:0007669"/>
    <property type="project" value="InterPro"/>
</dbReference>
<dbReference type="SUPFAM" id="SSF50630">
    <property type="entry name" value="Acid proteases"/>
    <property type="match status" value="1"/>
</dbReference>
<name>A0A8T0ABE4_SILME</name>
<dbReference type="InterPro" id="IPR001995">
    <property type="entry name" value="Peptidase_A2_cat"/>
</dbReference>
<evidence type="ECO:0000256" key="5">
    <source>
        <dbReference type="ARBA" id="ARBA00022801"/>
    </source>
</evidence>
<evidence type="ECO:0000256" key="6">
    <source>
        <dbReference type="PROSITE-ProRule" id="PRU00047"/>
    </source>
</evidence>
<evidence type="ECO:0000259" key="8">
    <source>
        <dbReference type="PROSITE" id="PS50158"/>
    </source>
</evidence>
<dbReference type="Proteomes" id="UP000606274">
    <property type="component" value="Unassembled WGS sequence"/>
</dbReference>
<keyword evidence="1" id="KW-0808">Transferase</keyword>
<evidence type="ECO:0000256" key="7">
    <source>
        <dbReference type="SAM" id="MobiDB-lite"/>
    </source>
</evidence>
<dbReference type="InterPro" id="IPR050951">
    <property type="entry name" value="Retrovirus_Pol_polyprotein"/>
</dbReference>
<dbReference type="Gene3D" id="3.30.420.10">
    <property type="entry name" value="Ribonuclease H-like superfamily/Ribonuclease H"/>
    <property type="match status" value="1"/>
</dbReference>
<evidence type="ECO:0000313" key="11">
    <source>
        <dbReference type="Proteomes" id="UP000606274"/>
    </source>
</evidence>